<dbReference type="EMBL" id="AP014946">
    <property type="protein sequence ID" value="BAT59437.1"/>
    <property type="molecule type" value="Genomic_DNA"/>
</dbReference>
<comment type="similarity">
    <text evidence="1">Belongs to the UPF0065 (bug) family.</text>
</comment>
<proteinExistence type="inferred from homology"/>
<dbReference type="InterPro" id="IPR042100">
    <property type="entry name" value="Bug_dom1"/>
</dbReference>
<dbReference type="AlphaFoldDB" id="A0A0S3PU44"/>
<name>A0A0S3PU44_9BRAD</name>
<evidence type="ECO:0000313" key="2">
    <source>
        <dbReference type="EMBL" id="BAT59437.1"/>
    </source>
</evidence>
<dbReference type="Gene3D" id="3.40.190.10">
    <property type="entry name" value="Periplasmic binding protein-like II"/>
    <property type="match status" value="1"/>
</dbReference>
<evidence type="ECO:0000313" key="3">
    <source>
        <dbReference type="Proteomes" id="UP000236884"/>
    </source>
</evidence>
<keyword evidence="2" id="KW-0675">Receptor</keyword>
<dbReference type="SUPFAM" id="SSF53850">
    <property type="entry name" value="Periplasmic binding protein-like II"/>
    <property type="match status" value="1"/>
</dbReference>
<reference evidence="2 3" key="1">
    <citation type="submission" date="2015-08" db="EMBL/GenBank/DDBJ databases">
        <title>Investigation of the bacterial diversity of lava forest soil.</title>
        <authorList>
            <person name="Lee J.S."/>
        </authorList>
    </citation>
    <scope>NUCLEOTIDE SEQUENCE [LARGE SCALE GENOMIC DNA]</scope>
    <source>
        <strain evidence="2 3">GJW-30</strain>
    </source>
</reference>
<dbReference type="InterPro" id="IPR005064">
    <property type="entry name" value="BUG"/>
</dbReference>
<dbReference type="PIRSF" id="PIRSF017082">
    <property type="entry name" value="YflP"/>
    <property type="match status" value="1"/>
</dbReference>
<dbReference type="KEGG" id="vgo:GJW-30_1_01970"/>
<dbReference type="Pfam" id="PF03401">
    <property type="entry name" value="TctC"/>
    <property type="match status" value="1"/>
</dbReference>
<dbReference type="PANTHER" id="PTHR42928">
    <property type="entry name" value="TRICARBOXYLATE-BINDING PROTEIN"/>
    <property type="match status" value="1"/>
</dbReference>
<dbReference type="Proteomes" id="UP000236884">
    <property type="component" value="Chromosome"/>
</dbReference>
<protein>
    <submittedName>
        <fullName evidence="2">Tripartite tricarboxylate transporter family receptor</fullName>
    </submittedName>
</protein>
<sequence length="328" mass="34748">MDSSTRARLSRRDVLAGTGAAIVSTLPALGQSGYPNRLIEMVVCYGAGGTSDIYYRGLATILTRYLGQGFVVLNKPGAGSTIGTTYIKHANADGYTIGNITEVMMREQLLGNGTFNPELDFTYLGTGASVPFCWAVRADSPIKTLQQLVEEGRKTPGKLTYGAAGSPKLPSWAMKMFEARTGARFQGVPFRSSSEIITAALGGFIDLICDAVGALVGTVAGGGIHVLAVSAENRLPEWPDVPTAAELGIDATTMLPYGVGGPAGMAAPVVAVLEQALRKAYADPEHLELLRKTHMAPWERIGQDFDAYMRAQYAALPNQLREFGALGG</sequence>
<organism evidence="2 3">
    <name type="scientific">Variibacter gotjawalensis</name>
    <dbReference type="NCBI Taxonomy" id="1333996"/>
    <lineage>
        <taxon>Bacteria</taxon>
        <taxon>Pseudomonadati</taxon>
        <taxon>Pseudomonadota</taxon>
        <taxon>Alphaproteobacteria</taxon>
        <taxon>Hyphomicrobiales</taxon>
        <taxon>Nitrobacteraceae</taxon>
        <taxon>Variibacter</taxon>
    </lineage>
</organism>
<keyword evidence="3" id="KW-1185">Reference proteome</keyword>
<gene>
    <name evidence="2" type="ORF">GJW-30_1_01970</name>
</gene>
<accession>A0A0S3PU44</accession>
<dbReference type="Gene3D" id="3.40.190.150">
    <property type="entry name" value="Bordetella uptake gene, domain 1"/>
    <property type="match status" value="1"/>
</dbReference>
<dbReference type="CDD" id="cd07012">
    <property type="entry name" value="PBP2_Bug_TTT"/>
    <property type="match status" value="1"/>
</dbReference>
<evidence type="ECO:0000256" key="1">
    <source>
        <dbReference type="ARBA" id="ARBA00006987"/>
    </source>
</evidence>
<dbReference type="PANTHER" id="PTHR42928:SF5">
    <property type="entry name" value="BLR1237 PROTEIN"/>
    <property type="match status" value="1"/>
</dbReference>